<organism evidence="1 2">
    <name type="scientific">Tsukamurella sputi</name>
    <dbReference type="NCBI Taxonomy" id="2591848"/>
    <lineage>
        <taxon>Bacteria</taxon>
        <taxon>Bacillati</taxon>
        <taxon>Actinomycetota</taxon>
        <taxon>Actinomycetes</taxon>
        <taxon>Mycobacteriales</taxon>
        <taxon>Tsukamurellaceae</taxon>
        <taxon>Tsukamurella</taxon>
    </lineage>
</organism>
<proteinExistence type="predicted"/>
<evidence type="ECO:0000313" key="1">
    <source>
        <dbReference type="EMBL" id="TWS22536.1"/>
    </source>
</evidence>
<dbReference type="InterPro" id="IPR023393">
    <property type="entry name" value="START-like_dom_sf"/>
</dbReference>
<accession>A0A5C5RHN5</accession>
<sequence>MASRRRNLPAPPHVVCQDLATPAPRAVRHWLRLADDEVAPTVLAVETPSRVEWSSLWSDRPDLRVVFTLAPGGGGTDLQWTLLAAEPLPGPDYTRHIARRVSTLVFADLRYTYGQ</sequence>
<reference evidence="1 2" key="1">
    <citation type="submission" date="2019-08" db="EMBL/GenBank/DDBJ databases">
        <title>Tsukamurella conjunctivitidis sp. nov., Tsukamurella assacharolytica sp. nov. and Tsukamurella sputae sp. nov. isolated from patients with conjunctivitis, bacteraemia (lymphoma) and respiratory infection (sputum) in Hong Kong.</title>
        <authorList>
            <person name="Fok K.M.N."/>
            <person name="Fong J.Y.H."/>
        </authorList>
    </citation>
    <scope>NUCLEOTIDE SEQUENCE [LARGE SCALE GENOMIC DNA]</scope>
    <source>
        <strain evidence="1 2">HKU70</strain>
    </source>
</reference>
<dbReference type="Proteomes" id="UP000319792">
    <property type="component" value="Unassembled WGS sequence"/>
</dbReference>
<name>A0A5C5RHN5_9ACTN</name>
<comment type="caution">
    <text evidence="1">The sequence shown here is derived from an EMBL/GenBank/DDBJ whole genome shotgun (WGS) entry which is preliminary data.</text>
</comment>
<dbReference type="Gene3D" id="3.30.530.20">
    <property type="match status" value="1"/>
</dbReference>
<keyword evidence="2" id="KW-1185">Reference proteome</keyword>
<evidence type="ECO:0000313" key="2">
    <source>
        <dbReference type="Proteomes" id="UP000319792"/>
    </source>
</evidence>
<gene>
    <name evidence="1" type="ORF">FK268_18915</name>
</gene>
<dbReference type="EMBL" id="VIGV01000008">
    <property type="protein sequence ID" value="TWS22536.1"/>
    <property type="molecule type" value="Genomic_DNA"/>
</dbReference>
<protein>
    <recommendedName>
        <fullName evidence="3">SRPBCC family protein</fullName>
    </recommendedName>
</protein>
<dbReference type="AlphaFoldDB" id="A0A5C5RHN5"/>
<dbReference type="OrthoDB" id="3623843at2"/>
<evidence type="ECO:0008006" key="3">
    <source>
        <dbReference type="Google" id="ProtNLM"/>
    </source>
</evidence>
<dbReference type="SUPFAM" id="SSF55961">
    <property type="entry name" value="Bet v1-like"/>
    <property type="match status" value="1"/>
</dbReference>